<comment type="caution">
    <text evidence="3">The sequence shown here is derived from an EMBL/GenBank/DDBJ whole genome shotgun (WGS) entry which is preliminary data.</text>
</comment>
<sequence length="419" mass="48215">MESQKDLKRRKPHLKPVETDQRSAHKVNNDREKITEEEPLSPAARLFHEPNVNTRIHPHIIKANLVHTVLKHPRFPNLQVINEKNNKEMKWVRTKVDLDKHVIVLELDESMEAPDRFIEDYIFNLSKTTINKSQPLWDLHLLDLKTADADAIGKFWEYVMEVWWVIQLFWNSVVDVFMFLVTTLLLKDTETPVKGPPSVEFTPKRFVWQTVSLEGIFYQRTVNNVALGVTQAGLSQYFNRRYGELRATLLVNIRPVTGIQALADMMEKDGEAKWGNWIGYVILPFTIAIRDDPLDYVRKAKATVDRKKHSYEALYTFSIAEIIFKLFGIKTASALSHRTIYHTTMCFSNLVGPQEEIGFYGHPIAYIAPSSFDQPHMSIVLLVDESSIPDPHQQIHDIIGSLKLIKEAVLSRGLLNSHG</sequence>
<dbReference type="Pfam" id="PF06974">
    <property type="entry name" value="WS_DGAT_C"/>
    <property type="match status" value="1"/>
</dbReference>
<protein>
    <recommendedName>
        <fullName evidence="2">O-acyltransferase WSD1 C-terminal domain-containing protein</fullName>
    </recommendedName>
</protein>
<evidence type="ECO:0000259" key="2">
    <source>
        <dbReference type="Pfam" id="PF06974"/>
    </source>
</evidence>
<reference evidence="3" key="1">
    <citation type="journal article" date="2023" name="Plant Biotechnol. J.">
        <title>Chromosome-level wild Hevea brasiliensis genome provides new tools for genomic-assisted breeding and valuable loci to elevate rubber yield.</title>
        <authorList>
            <person name="Cheng H."/>
            <person name="Song X."/>
            <person name="Hu Y."/>
            <person name="Wu T."/>
            <person name="Yang Q."/>
            <person name="An Z."/>
            <person name="Feng S."/>
            <person name="Deng Z."/>
            <person name="Wu W."/>
            <person name="Zeng X."/>
            <person name="Tu M."/>
            <person name="Wang X."/>
            <person name="Huang H."/>
        </authorList>
    </citation>
    <scope>NUCLEOTIDE SEQUENCE</scope>
    <source>
        <strain evidence="3">MT/VB/25A 57/8</strain>
    </source>
</reference>
<evidence type="ECO:0000256" key="1">
    <source>
        <dbReference type="SAM" id="MobiDB-lite"/>
    </source>
</evidence>
<keyword evidence="4" id="KW-1185">Reference proteome</keyword>
<evidence type="ECO:0000313" key="3">
    <source>
        <dbReference type="EMBL" id="KAJ9188148.1"/>
    </source>
</evidence>
<evidence type="ECO:0000313" key="4">
    <source>
        <dbReference type="Proteomes" id="UP001174677"/>
    </source>
</evidence>
<proteinExistence type="predicted"/>
<feature type="region of interest" description="Disordered" evidence="1">
    <location>
        <begin position="1"/>
        <end position="43"/>
    </location>
</feature>
<organism evidence="3 4">
    <name type="scientific">Hevea brasiliensis</name>
    <name type="common">Para rubber tree</name>
    <name type="synonym">Siphonia brasiliensis</name>
    <dbReference type="NCBI Taxonomy" id="3981"/>
    <lineage>
        <taxon>Eukaryota</taxon>
        <taxon>Viridiplantae</taxon>
        <taxon>Streptophyta</taxon>
        <taxon>Embryophyta</taxon>
        <taxon>Tracheophyta</taxon>
        <taxon>Spermatophyta</taxon>
        <taxon>Magnoliopsida</taxon>
        <taxon>eudicotyledons</taxon>
        <taxon>Gunneridae</taxon>
        <taxon>Pentapetalae</taxon>
        <taxon>rosids</taxon>
        <taxon>fabids</taxon>
        <taxon>Malpighiales</taxon>
        <taxon>Euphorbiaceae</taxon>
        <taxon>Crotonoideae</taxon>
        <taxon>Micrandreae</taxon>
        <taxon>Hevea</taxon>
    </lineage>
</organism>
<feature type="domain" description="O-acyltransferase WSD1 C-terminal" evidence="2">
    <location>
        <begin position="274"/>
        <end position="406"/>
    </location>
</feature>
<dbReference type="EMBL" id="JARPOI010000002">
    <property type="protein sequence ID" value="KAJ9188148.1"/>
    <property type="molecule type" value="Genomic_DNA"/>
</dbReference>
<feature type="compositionally biased region" description="Basic and acidic residues" evidence="1">
    <location>
        <begin position="15"/>
        <end position="36"/>
    </location>
</feature>
<dbReference type="PANTHER" id="PTHR31650">
    <property type="entry name" value="O-ACYLTRANSFERASE (WSD1-LIKE) FAMILY PROTEIN"/>
    <property type="match status" value="1"/>
</dbReference>
<accession>A0ABQ9N7B0</accession>
<dbReference type="InterPro" id="IPR045034">
    <property type="entry name" value="O-acyltransferase_WSD1-like"/>
</dbReference>
<dbReference type="PANTHER" id="PTHR31650:SF74">
    <property type="entry name" value="O-ACYLTRANSFERASE WSD1-LIKE"/>
    <property type="match status" value="1"/>
</dbReference>
<dbReference type="Proteomes" id="UP001174677">
    <property type="component" value="Chromosome 2"/>
</dbReference>
<name>A0ABQ9N7B0_HEVBR</name>
<dbReference type="InterPro" id="IPR009721">
    <property type="entry name" value="O-acyltransferase_WSD1_C"/>
</dbReference>
<gene>
    <name evidence="3" type="ORF">P3X46_003538</name>
</gene>